<keyword evidence="6 7" id="KW-0472">Membrane</keyword>
<dbReference type="EMBL" id="JBHSEF010000023">
    <property type="protein sequence ID" value="MFC4355552.1"/>
    <property type="molecule type" value="Genomic_DNA"/>
</dbReference>
<dbReference type="EC" id="3.4.24.-" evidence="9"/>
<evidence type="ECO:0000256" key="5">
    <source>
        <dbReference type="ARBA" id="ARBA00022989"/>
    </source>
</evidence>
<organism evidence="9 10">
    <name type="scientific">Chryseomicrobium palamuruense</name>
    <dbReference type="NCBI Taxonomy" id="682973"/>
    <lineage>
        <taxon>Bacteria</taxon>
        <taxon>Bacillati</taxon>
        <taxon>Bacillota</taxon>
        <taxon>Bacilli</taxon>
        <taxon>Bacillales</taxon>
        <taxon>Caryophanaceae</taxon>
        <taxon>Chryseomicrobium</taxon>
    </lineage>
</organism>
<name>A0ABV8UW33_9BACL</name>
<evidence type="ECO:0000313" key="9">
    <source>
        <dbReference type="EMBL" id="MFC4355552.1"/>
    </source>
</evidence>
<comment type="subcellular location">
    <subcellularLocation>
        <location evidence="2">Membrane</location>
        <topology evidence="2">Multi-pass membrane protein</topology>
    </subcellularLocation>
</comment>
<dbReference type="Proteomes" id="UP001595733">
    <property type="component" value="Unassembled WGS sequence"/>
</dbReference>
<feature type="transmembrane region" description="Helical" evidence="7">
    <location>
        <begin position="43"/>
        <end position="65"/>
    </location>
</feature>
<dbReference type="Pfam" id="PF02163">
    <property type="entry name" value="Peptidase_M50"/>
    <property type="match status" value="1"/>
</dbReference>
<feature type="domain" description="Peptidase M50" evidence="8">
    <location>
        <begin position="55"/>
        <end position="218"/>
    </location>
</feature>
<accession>A0ABV8UW33</accession>
<keyword evidence="10" id="KW-1185">Reference proteome</keyword>
<protein>
    <submittedName>
        <fullName evidence="9">M50 family metallopeptidase</fullName>
        <ecNumber evidence="9">3.4.24.-</ecNumber>
    </submittedName>
</protein>
<evidence type="ECO:0000256" key="7">
    <source>
        <dbReference type="SAM" id="Phobius"/>
    </source>
</evidence>
<comment type="similarity">
    <text evidence="3">Belongs to the peptidase M50B family.</text>
</comment>
<evidence type="ECO:0000256" key="2">
    <source>
        <dbReference type="ARBA" id="ARBA00004141"/>
    </source>
</evidence>
<evidence type="ECO:0000256" key="6">
    <source>
        <dbReference type="ARBA" id="ARBA00023136"/>
    </source>
</evidence>
<gene>
    <name evidence="9" type="ORF">ACFO0S_10860</name>
</gene>
<feature type="transmembrane region" description="Helical" evidence="7">
    <location>
        <begin position="160"/>
        <end position="178"/>
    </location>
</feature>
<feature type="transmembrane region" description="Helical" evidence="7">
    <location>
        <begin position="20"/>
        <end position="37"/>
    </location>
</feature>
<comment type="cofactor">
    <cofactor evidence="1">
        <name>Zn(2+)</name>
        <dbReference type="ChEBI" id="CHEBI:29105"/>
    </cofactor>
</comment>
<dbReference type="InterPro" id="IPR008915">
    <property type="entry name" value="Peptidase_M50"/>
</dbReference>
<keyword evidence="9" id="KW-0378">Hydrolase</keyword>
<evidence type="ECO:0000256" key="1">
    <source>
        <dbReference type="ARBA" id="ARBA00001947"/>
    </source>
</evidence>
<evidence type="ECO:0000256" key="3">
    <source>
        <dbReference type="ARBA" id="ARBA00007931"/>
    </source>
</evidence>
<feature type="transmembrane region" description="Helical" evidence="7">
    <location>
        <begin position="133"/>
        <end position="154"/>
    </location>
</feature>
<evidence type="ECO:0000256" key="4">
    <source>
        <dbReference type="ARBA" id="ARBA00022692"/>
    </source>
</evidence>
<comment type="caution">
    <text evidence="9">The sequence shown here is derived from an EMBL/GenBank/DDBJ whole genome shotgun (WGS) entry which is preliminary data.</text>
</comment>
<proteinExistence type="inferred from homology"/>
<keyword evidence="4 7" id="KW-0812">Transmembrane</keyword>
<sequence length="373" mass="41437">MEKVAKKSSKKKINWLSQIAQFLIGGVLGILIVSYFFRHDVQITLWSVLLVMGVAALSFIVGIILHETGHAIAGKLSGMEIMNLSYGPFIFAKTNGQNRFFVKLPAMGYIGRAMLRFPRAIPEEDMRKKMIRFIYGGPVSNLVVAIPLLALSFIYGWSGWFVFALVNIFLGLSNLGNVESKGAQTDGRVLSMIKGKQPGADLILVSYQILQEDPQGRGNWSKATAEKAKAVIERYEGWPLAASLLSTVGPYYYHTNPEAYLALAEGRSFLPRDKQAGILQDLTDISVATGYFYAGRLLTEPDMKNKLQLIDDQEPVTRHMRDTYMAMINCDKNTALTSIYAAEQALGEWHPLYLEGTSLKAVLQDLLDGVKSR</sequence>
<dbReference type="CDD" id="cd05709">
    <property type="entry name" value="S2P-M50"/>
    <property type="match status" value="1"/>
</dbReference>
<dbReference type="GO" id="GO:0016787">
    <property type="term" value="F:hydrolase activity"/>
    <property type="evidence" value="ECO:0007669"/>
    <property type="project" value="UniProtKB-KW"/>
</dbReference>
<evidence type="ECO:0000313" key="10">
    <source>
        <dbReference type="Proteomes" id="UP001595733"/>
    </source>
</evidence>
<keyword evidence="5 7" id="KW-1133">Transmembrane helix</keyword>
<reference evidence="10" key="1">
    <citation type="journal article" date="2019" name="Int. J. Syst. Evol. Microbiol.">
        <title>The Global Catalogue of Microorganisms (GCM) 10K type strain sequencing project: providing services to taxonomists for standard genome sequencing and annotation.</title>
        <authorList>
            <consortium name="The Broad Institute Genomics Platform"/>
            <consortium name="The Broad Institute Genome Sequencing Center for Infectious Disease"/>
            <person name="Wu L."/>
            <person name="Ma J."/>
        </authorList>
    </citation>
    <scope>NUCLEOTIDE SEQUENCE [LARGE SCALE GENOMIC DNA]</scope>
    <source>
        <strain evidence="10">CCUG 50353</strain>
    </source>
</reference>
<dbReference type="RefSeq" id="WP_378142054.1">
    <property type="nucleotide sequence ID" value="NZ_JBHSEF010000023.1"/>
</dbReference>
<evidence type="ECO:0000259" key="8">
    <source>
        <dbReference type="Pfam" id="PF02163"/>
    </source>
</evidence>